<protein>
    <submittedName>
        <fullName evidence="1">Uncharacterized protein</fullName>
    </submittedName>
</protein>
<dbReference type="EMBL" id="BAAAQG010000003">
    <property type="protein sequence ID" value="GAA1701581.1"/>
    <property type="molecule type" value="Genomic_DNA"/>
</dbReference>
<dbReference type="Proteomes" id="UP001500383">
    <property type="component" value="Unassembled WGS sequence"/>
</dbReference>
<keyword evidence="2" id="KW-1185">Reference proteome</keyword>
<reference evidence="1 2" key="1">
    <citation type="journal article" date="2019" name="Int. J. Syst. Evol. Microbiol.">
        <title>The Global Catalogue of Microorganisms (GCM) 10K type strain sequencing project: providing services to taxonomists for standard genome sequencing and annotation.</title>
        <authorList>
            <consortium name="The Broad Institute Genomics Platform"/>
            <consortium name="The Broad Institute Genome Sequencing Center for Infectious Disease"/>
            <person name="Wu L."/>
            <person name="Ma J."/>
        </authorList>
    </citation>
    <scope>NUCLEOTIDE SEQUENCE [LARGE SCALE GENOMIC DNA]</scope>
    <source>
        <strain evidence="1 2">JCM 16002</strain>
    </source>
</reference>
<proteinExistence type="predicted"/>
<gene>
    <name evidence="1" type="ORF">GCM10009831_08270</name>
</gene>
<evidence type="ECO:0000313" key="2">
    <source>
        <dbReference type="Proteomes" id="UP001500383"/>
    </source>
</evidence>
<evidence type="ECO:0000313" key="1">
    <source>
        <dbReference type="EMBL" id="GAA1701581.1"/>
    </source>
</evidence>
<accession>A0ABN2IB05</accession>
<organism evidence="1 2">
    <name type="scientific">Dietzia cercidiphylli</name>
    <dbReference type="NCBI Taxonomy" id="498199"/>
    <lineage>
        <taxon>Bacteria</taxon>
        <taxon>Bacillati</taxon>
        <taxon>Actinomycetota</taxon>
        <taxon>Actinomycetes</taxon>
        <taxon>Mycobacteriales</taxon>
        <taxon>Dietziaceae</taxon>
        <taxon>Dietzia</taxon>
    </lineage>
</organism>
<comment type="caution">
    <text evidence="1">The sequence shown here is derived from an EMBL/GenBank/DDBJ whole genome shotgun (WGS) entry which is preliminary data.</text>
</comment>
<sequence>MVAGRNRVPRPAAGTTAVRNCESGEAWDVMAYTIDGGPGRYVRTTDGTLG</sequence>
<name>A0ABN2IB05_9ACTN</name>